<organism evidence="1 2">
    <name type="scientific">Brachionus calyciflorus</name>
    <dbReference type="NCBI Taxonomy" id="104777"/>
    <lineage>
        <taxon>Eukaryota</taxon>
        <taxon>Metazoa</taxon>
        <taxon>Spiralia</taxon>
        <taxon>Gnathifera</taxon>
        <taxon>Rotifera</taxon>
        <taxon>Eurotatoria</taxon>
        <taxon>Monogononta</taxon>
        <taxon>Pseudotrocha</taxon>
        <taxon>Ploima</taxon>
        <taxon>Brachionidae</taxon>
        <taxon>Brachionus</taxon>
    </lineage>
</organism>
<comment type="caution">
    <text evidence="1">The sequence shown here is derived from an EMBL/GenBank/DDBJ whole genome shotgun (WGS) entry which is preliminary data.</text>
</comment>
<dbReference type="EMBL" id="CAJNOC010000983">
    <property type="protein sequence ID" value="CAF0823957.1"/>
    <property type="molecule type" value="Genomic_DNA"/>
</dbReference>
<keyword evidence="2" id="KW-1185">Reference proteome</keyword>
<accession>A0A813UCG2</accession>
<proteinExistence type="predicted"/>
<gene>
    <name evidence="1" type="ORF">OXX778_LOCUS7618</name>
</gene>
<evidence type="ECO:0000313" key="2">
    <source>
        <dbReference type="Proteomes" id="UP000663879"/>
    </source>
</evidence>
<dbReference type="AlphaFoldDB" id="A0A813UCG2"/>
<name>A0A813UCG2_9BILA</name>
<protein>
    <submittedName>
        <fullName evidence="1">Uncharacterized protein</fullName>
    </submittedName>
</protein>
<dbReference type="Proteomes" id="UP000663879">
    <property type="component" value="Unassembled WGS sequence"/>
</dbReference>
<sequence length="107" mass="12747">MDEIRKSFEIIDRRFKDYEERIQILEFNLVAIIKNSKLFKDDDEIAWPRVLHKSIANLPKTLRDFKNLEDSVATPILNFYNLEKKETDDENKKILAEKIGLNSFIFV</sequence>
<evidence type="ECO:0000313" key="1">
    <source>
        <dbReference type="EMBL" id="CAF0823957.1"/>
    </source>
</evidence>
<reference evidence="1" key="1">
    <citation type="submission" date="2021-02" db="EMBL/GenBank/DDBJ databases">
        <authorList>
            <person name="Nowell W R."/>
        </authorList>
    </citation>
    <scope>NUCLEOTIDE SEQUENCE</scope>
    <source>
        <strain evidence="1">Ploen Becks lab</strain>
    </source>
</reference>